<feature type="transmembrane region" description="Helical" evidence="15">
    <location>
        <begin position="51"/>
        <end position="73"/>
    </location>
</feature>
<dbReference type="Pfam" id="PF23486">
    <property type="entry name" value="Ig_TMEM132_5th"/>
    <property type="match status" value="1"/>
</dbReference>
<keyword evidence="6 12" id="KW-0813">Transport</keyword>
<accession>A0A9D3SQR1</accession>
<evidence type="ECO:0000256" key="14">
    <source>
        <dbReference type="SAM" id="MobiDB-lite"/>
    </source>
</evidence>
<evidence type="ECO:0000256" key="1">
    <source>
        <dbReference type="ARBA" id="ARBA00004141"/>
    </source>
</evidence>
<evidence type="ECO:0000313" key="18">
    <source>
        <dbReference type="Proteomes" id="UP000824219"/>
    </source>
</evidence>
<evidence type="ECO:0000256" key="8">
    <source>
        <dbReference type="ARBA" id="ARBA00022753"/>
    </source>
</evidence>
<dbReference type="InterPro" id="IPR026307">
    <property type="entry name" value="TMEM132"/>
</dbReference>
<dbReference type="InterPro" id="IPR031437">
    <property type="entry name" value="Ig_TMEM132_4th"/>
</dbReference>
<feature type="compositionally biased region" description="Polar residues" evidence="14">
    <location>
        <begin position="349"/>
        <end position="363"/>
    </location>
</feature>
<dbReference type="PANTHER" id="PTHR13388">
    <property type="entry name" value="DETONATOR, ISOFORM E"/>
    <property type="match status" value="1"/>
</dbReference>
<evidence type="ECO:0000256" key="2">
    <source>
        <dbReference type="ARBA" id="ARBA00004177"/>
    </source>
</evidence>
<keyword evidence="7 15" id="KW-0812">Transmembrane</keyword>
<evidence type="ECO:0000256" key="13">
    <source>
        <dbReference type="SAM" id="Coils"/>
    </source>
</evidence>
<dbReference type="Pfam" id="PF23039">
    <property type="entry name" value="TMEM132_3rd"/>
    <property type="match status" value="1"/>
</dbReference>
<feature type="compositionally biased region" description="Low complexity" evidence="14">
    <location>
        <begin position="375"/>
        <end position="385"/>
    </location>
</feature>
<keyword evidence="11 15" id="KW-0472">Membrane</keyword>
<feature type="coiled-coil region" evidence="13">
    <location>
        <begin position="216"/>
        <end position="310"/>
    </location>
</feature>
<feature type="compositionally biased region" description="Polar residues" evidence="14">
    <location>
        <begin position="715"/>
        <end position="725"/>
    </location>
</feature>
<evidence type="ECO:0000259" key="16">
    <source>
        <dbReference type="PROSITE" id="PS51314"/>
    </source>
</evidence>
<comment type="subcellular location">
    <subcellularLocation>
        <location evidence="2">Endosome</location>
    </subcellularLocation>
    <subcellularLocation>
        <location evidence="1">Membrane</location>
        <topology evidence="1">Multi-pass membrane protein</topology>
    </subcellularLocation>
    <subcellularLocation>
        <location evidence="3">Membrane</location>
        <topology evidence="3">Single-pass type I membrane protein</topology>
    </subcellularLocation>
</comment>
<reference evidence="17 18" key="1">
    <citation type="submission" date="2021-06" db="EMBL/GenBank/DDBJ databases">
        <title>Chromosome-level genome assembly of the red-tail catfish (Hemibagrus wyckioides).</title>
        <authorList>
            <person name="Shao F."/>
        </authorList>
    </citation>
    <scope>NUCLEOTIDE SEQUENCE [LARGE SCALE GENOMIC DNA]</scope>
    <source>
        <strain evidence="17">EC202008001</strain>
        <tissue evidence="17">Blood</tissue>
    </source>
</reference>
<evidence type="ECO:0000313" key="17">
    <source>
        <dbReference type="EMBL" id="KAG7333801.1"/>
    </source>
</evidence>
<dbReference type="PANTHER" id="PTHR13388:SF29">
    <property type="entry name" value="TRANSMEMBRANE PROTEIN 132C ISOFORM X1"/>
    <property type="match status" value="1"/>
</dbReference>
<evidence type="ECO:0000256" key="10">
    <source>
        <dbReference type="ARBA" id="ARBA00022989"/>
    </source>
</evidence>
<evidence type="ECO:0000256" key="11">
    <source>
        <dbReference type="ARBA" id="ARBA00023136"/>
    </source>
</evidence>
<dbReference type="GO" id="GO:0000813">
    <property type="term" value="C:ESCRT I complex"/>
    <property type="evidence" value="ECO:0007669"/>
    <property type="project" value="UniProtKB-ARBA"/>
</dbReference>
<keyword evidence="13" id="KW-0175">Coiled coil</keyword>
<dbReference type="Pfam" id="PF07200">
    <property type="entry name" value="Mod_r"/>
    <property type="match status" value="1"/>
</dbReference>
<dbReference type="GO" id="GO:0015031">
    <property type="term" value="P:protein transport"/>
    <property type="evidence" value="ECO:0007669"/>
    <property type="project" value="UniProtKB-UniRule"/>
</dbReference>
<feature type="compositionally biased region" description="Pro residues" evidence="14">
    <location>
        <begin position="401"/>
        <end position="410"/>
    </location>
</feature>
<comment type="similarity">
    <text evidence="5">Belongs to the VPS37 family.</text>
</comment>
<dbReference type="Pfam" id="PF23481">
    <property type="entry name" value="Ig_TMEM132_2nd"/>
    <property type="match status" value="1"/>
</dbReference>
<gene>
    <name evidence="17" type="ORF">KOW79_002208</name>
</gene>
<dbReference type="Proteomes" id="UP000824219">
    <property type="component" value="Linkage Group LG03"/>
</dbReference>
<evidence type="ECO:0000256" key="12">
    <source>
        <dbReference type="PROSITE-ProRule" id="PRU00646"/>
    </source>
</evidence>
<keyword evidence="18" id="KW-1185">Reference proteome</keyword>
<feature type="domain" description="VPS37 C-terminal" evidence="16">
    <location>
        <begin position="267"/>
        <end position="356"/>
    </location>
</feature>
<dbReference type="InterPro" id="IPR055421">
    <property type="entry name" value="TMEM132_3rd"/>
</dbReference>
<dbReference type="InterPro" id="IPR007237">
    <property type="entry name" value="CD20-like"/>
</dbReference>
<dbReference type="InterPro" id="IPR009851">
    <property type="entry name" value="Mod_r"/>
</dbReference>
<dbReference type="EMBL" id="JAHKSW010000003">
    <property type="protein sequence ID" value="KAG7333801.1"/>
    <property type="molecule type" value="Genomic_DNA"/>
</dbReference>
<feature type="region of interest" description="Disordered" evidence="14">
    <location>
        <begin position="704"/>
        <end position="725"/>
    </location>
</feature>
<evidence type="ECO:0000256" key="6">
    <source>
        <dbReference type="ARBA" id="ARBA00022448"/>
    </source>
</evidence>
<dbReference type="InterPro" id="IPR055424">
    <property type="entry name" value="Ig_TMEM132_6th"/>
</dbReference>
<feature type="transmembrane region" description="Helical" evidence="15">
    <location>
        <begin position="85"/>
        <end position="106"/>
    </location>
</feature>
<comment type="similarity">
    <text evidence="4">Belongs to the TMEM132 family.</text>
</comment>
<organism evidence="17 18">
    <name type="scientific">Hemibagrus wyckioides</name>
    <dbReference type="NCBI Taxonomy" id="337641"/>
    <lineage>
        <taxon>Eukaryota</taxon>
        <taxon>Metazoa</taxon>
        <taxon>Chordata</taxon>
        <taxon>Craniata</taxon>
        <taxon>Vertebrata</taxon>
        <taxon>Euteleostomi</taxon>
        <taxon>Actinopterygii</taxon>
        <taxon>Neopterygii</taxon>
        <taxon>Teleostei</taxon>
        <taxon>Ostariophysi</taxon>
        <taxon>Siluriformes</taxon>
        <taxon>Bagridae</taxon>
        <taxon>Hemibagrus</taxon>
    </lineage>
</organism>
<dbReference type="InterPro" id="IPR055423">
    <property type="entry name" value="Ig_TMEM132_5th"/>
</dbReference>
<evidence type="ECO:0000256" key="5">
    <source>
        <dbReference type="ARBA" id="ARBA00007617"/>
    </source>
</evidence>
<keyword evidence="10 15" id="KW-1133">Transmembrane helix</keyword>
<feature type="region of interest" description="Disordered" evidence="14">
    <location>
        <begin position="349"/>
        <end position="432"/>
    </location>
</feature>
<evidence type="ECO:0000256" key="9">
    <source>
        <dbReference type="ARBA" id="ARBA00022927"/>
    </source>
</evidence>
<name>A0A9D3SQR1_9TELE</name>
<evidence type="ECO:0000256" key="4">
    <source>
        <dbReference type="ARBA" id="ARBA00006166"/>
    </source>
</evidence>
<feature type="compositionally biased region" description="Polar residues" evidence="14">
    <location>
        <begin position="411"/>
        <end position="432"/>
    </location>
</feature>
<dbReference type="Pfam" id="PF23487">
    <property type="entry name" value="Ig_TMEM132_6th"/>
    <property type="match status" value="1"/>
</dbReference>
<dbReference type="Pfam" id="PF04103">
    <property type="entry name" value="CD20"/>
    <property type="match status" value="1"/>
</dbReference>
<protein>
    <recommendedName>
        <fullName evidence="16">VPS37 C-terminal domain-containing protein</fullName>
    </recommendedName>
</protein>
<feature type="compositionally biased region" description="Basic and acidic residues" evidence="14">
    <location>
        <begin position="1601"/>
        <end position="1611"/>
    </location>
</feature>
<evidence type="ECO:0000256" key="15">
    <source>
        <dbReference type="SAM" id="Phobius"/>
    </source>
</evidence>
<evidence type="ECO:0000256" key="7">
    <source>
        <dbReference type="ARBA" id="ARBA00022692"/>
    </source>
</evidence>
<feature type="region of interest" description="Disordered" evidence="14">
    <location>
        <begin position="1579"/>
        <end position="1611"/>
    </location>
</feature>
<dbReference type="OrthoDB" id="10026202at2759"/>
<keyword evidence="8" id="KW-0967">Endosome</keyword>
<evidence type="ECO:0000256" key="3">
    <source>
        <dbReference type="ARBA" id="ARBA00004479"/>
    </source>
</evidence>
<comment type="caution">
    <text evidence="17">The sequence shown here is derived from an EMBL/GenBank/DDBJ whole genome shotgun (WGS) entry which is preliminary data.</text>
</comment>
<keyword evidence="9 12" id="KW-0653">Protein transport</keyword>
<feature type="transmembrane region" description="Helical" evidence="15">
    <location>
        <begin position="23"/>
        <end position="45"/>
    </location>
</feature>
<proteinExistence type="inferred from homology"/>
<dbReference type="Pfam" id="PF16070">
    <property type="entry name" value="Ig_TMEM132_4th"/>
    <property type="match status" value="1"/>
</dbReference>
<sequence length="1611" mass="177799">MADSHIVPPCKLHRLFRVYDPEVVAVITILLGLFQMLLGLPTYYMSFNIKILHLCPVFVGAVFVAGGSFAMACERTPSRKLVKSCVYASGFGLLAGLCAIIVYGYAVNDIKSVEMCESFMHNGCREQDEVIEYFKSISTLLLIYDMGALTFDGLILFSAVKETVQAEEQKNNMDKMKHTVKCTFCTGKSMEKLQDLRQSELQDLLDNSERVESMALESDEIQNIQLEREMALASNRSLAEQNLDMKPRVESGKERLVAKYNELEEVRERYKKHCTLRDGIMGQVSPEGLLTRLQAEGANTEAESEALADELLEGSLSLDSFLERFHSLRCLAHRRRVCIEKLQEILRQKNQGAGESGVTSEPCSNPEAGSVSLWQQQQPQQQPQQKPSVSTNPPNCALPYTPYPVSPPSQPCSASTAAPSNPTGAFQPYSNQATAFTPSSGYPAARPAFVPSTCPYPTQPAFTTPQGPPFGQFGPSNAPYPSPYPYGGYSYPMGSHMPPSQSPTAKLLMDRVVLLVLMPALITANAVTQIMVNSTSTLCNCTPSMPTISPPCTVPEPQQVILPSIMGRIKVKWSKSCQGIIYFSINFTQDMGLCKNTLINKKLGEELCVERTCGGFLTFKNSENREGFVIHDNLTTTSDTCQMTSLICKEPEKKELVAYKVMTGLLLTLIILVLLCRFAQPAYIAVHKRFSQKRQNRWVGPTQSQSVSYHRGQGNHPNNNTTKRQSYPGLERLTAELSLLFTNSSPFSFTQSLLLMHPIGINSKPVLHATFGSYSVTQLVSEPLAQFSVPLVAYLLSKAVDQKWEDEGGEVFTVRVLFHMKGDSSKRTCATLHAFKQTEEQKASCIAQPPLGLCVVTMTLPKDWFKPDQTAQLYQSQRFRQHHPYRLRSHNHSPWRKNFPASLRAKPGFQSDMIQLYYSSIGSVTNHKISPPRCVADKQSQRNLYYIGSVDLPDKETKSNKQMQGFSCSSELEQDEQWLNSDVLIYHNKGPVRAGQPVGVSLNIRANFSGDFFIVKLKVKKGLLSLQAHPNKNSHLWAVKVEKTSGAKHDTISISSQRTGTVLERSGTSALQLVACFLFEGLHRNFGVAMTIPVNWWVEDSMRNEPVSSHGTITTFFSFSDRDIVGIAPITVSNTIMNTAILSSQPVSLPVLVLAVGQDGTVSDITAAVNCQSTNEDIVKVSSDCSAAYVDGSESGVGSTCVEVVFSLGKLRGSLCLAVWTPVVPLRISLSDAVLSPIEGWSYYTDSRCNPVYQRATIQILAQFSAQSTQGQLTYMLGSPDWFVDVTDLVRDCLRIDNSRVAALHEQNYVIGLEAGVTSLNLISSQWDGVLGTADVIVTSEPVAPGDLSVHLVGGLGLSFTPSSSNPSVITATVMSHNTLYNHGQEASFSVWLQFGDDTATLLSAFSEIPFSLHLSSLAESVVAITPAPSQRVLAQGDGGGPLVKAELLVFACELVSTHNEMDEIKKRGGTRKLAKGSGWIRVNLDADLWPLESEDSDFRITDVSDTFAELDANVYRNFEQEQATQSSNYDDNTSNDMISWDDFEKAGLTPTQEEDAVDFNPDVENVNFMPCVMRELEKRQRKGIRKQTEGEIFTQEEENDDKKSGEDGTW</sequence>
<dbReference type="InterPro" id="IPR055422">
    <property type="entry name" value="Ig_TMEM132_2nd"/>
</dbReference>
<dbReference type="PROSITE" id="PS51314">
    <property type="entry name" value="VPS37_C"/>
    <property type="match status" value="1"/>
</dbReference>